<gene>
    <name evidence="3" type="ORF">K701_10855</name>
</gene>
<organism evidence="3 4">
    <name type="scientific">Streptomyces fradiae ATCC 10745 = DSM 40063</name>
    <dbReference type="NCBI Taxonomy" id="1319510"/>
    <lineage>
        <taxon>Bacteria</taxon>
        <taxon>Bacillati</taxon>
        <taxon>Actinomycetota</taxon>
        <taxon>Actinomycetes</taxon>
        <taxon>Kitasatosporales</taxon>
        <taxon>Streptomycetaceae</taxon>
        <taxon>Streptomyces</taxon>
    </lineage>
</organism>
<protein>
    <recommendedName>
        <fullName evidence="2">HTH cro/C1-type domain-containing protein</fullName>
    </recommendedName>
</protein>
<evidence type="ECO:0000313" key="3">
    <source>
        <dbReference type="EMBL" id="KAF0649885.1"/>
    </source>
</evidence>
<dbReference type="InterPro" id="IPR043917">
    <property type="entry name" value="DUF5753"/>
</dbReference>
<evidence type="ECO:0000313" key="4">
    <source>
        <dbReference type="Proteomes" id="UP000731519"/>
    </source>
</evidence>
<dbReference type="EMBL" id="ASYR01000011">
    <property type="protein sequence ID" value="KAF0649885.1"/>
    <property type="molecule type" value="Genomic_DNA"/>
</dbReference>
<dbReference type="InterPro" id="IPR001387">
    <property type="entry name" value="Cro/C1-type_HTH"/>
</dbReference>
<evidence type="ECO:0000256" key="1">
    <source>
        <dbReference type="SAM" id="MobiDB-lite"/>
    </source>
</evidence>
<dbReference type="PROSITE" id="PS50943">
    <property type="entry name" value="HTH_CROC1"/>
    <property type="match status" value="1"/>
</dbReference>
<dbReference type="Proteomes" id="UP000731519">
    <property type="component" value="Unassembled WGS sequence"/>
</dbReference>
<dbReference type="CDD" id="cd00093">
    <property type="entry name" value="HTH_XRE"/>
    <property type="match status" value="1"/>
</dbReference>
<name>A0ABQ6XVY7_STRFR</name>
<dbReference type="InterPro" id="IPR010982">
    <property type="entry name" value="Lambda_DNA-bd_dom_sf"/>
</dbReference>
<accession>A0ABQ6XVY7</accession>
<dbReference type="Gene3D" id="1.10.260.40">
    <property type="entry name" value="lambda repressor-like DNA-binding domains"/>
    <property type="match status" value="1"/>
</dbReference>
<comment type="caution">
    <text evidence="3">The sequence shown here is derived from an EMBL/GenBank/DDBJ whole genome shotgun (WGS) entry which is preliminary data.</text>
</comment>
<dbReference type="Pfam" id="PF13560">
    <property type="entry name" value="HTH_31"/>
    <property type="match status" value="1"/>
</dbReference>
<reference evidence="3 4" key="1">
    <citation type="submission" date="2013-05" db="EMBL/GenBank/DDBJ databases">
        <title>Genome Sequence of Streptomyces fradiae.</title>
        <authorList>
            <person name="Kirby R."/>
        </authorList>
    </citation>
    <scope>NUCLEOTIDE SEQUENCE [LARGE SCALE GENOMIC DNA]</scope>
    <source>
        <strain evidence="3 4">ATCC 10745</strain>
    </source>
</reference>
<evidence type="ECO:0000259" key="2">
    <source>
        <dbReference type="PROSITE" id="PS50943"/>
    </source>
</evidence>
<dbReference type="SMART" id="SM00530">
    <property type="entry name" value="HTH_XRE"/>
    <property type="match status" value="1"/>
</dbReference>
<keyword evidence="4" id="KW-1185">Reference proteome</keyword>
<dbReference type="SUPFAM" id="SSF47413">
    <property type="entry name" value="lambda repressor-like DNA-binding domains"/>
    <property type="match status" value="1"/>
</dbReference>
<proteinExistence type="predicted"/>
<feature type="region of interest" description="Disordered" evidence="1">
    <location>
        <begin position="49"/>
        <end position="76"/>
    </location>
</feature>
<feature type="compositionally biased region" description="Basic and acidic residues" evidence="1">
    <location>
        <begin position="56"/>
        <end position="70"/>
    </location>
</feature>
<sequence>MGGRVSVVMPMRILAGACPHQQDRRYGRSLYGYGAWPVGASIRYSCDGQTEVGSMTEERRPEGPTDSGEHDGDDAGTEVLRSFGRQLKIFRTLAGLSQAELGGRLGYSEALVASVEQGRRIPKEHLVEKADEVLEARGVLAARKEEVARVRYPSFFRDAARVEAQAVELHAYDTHVVKGLLQTQDYARAVFTRRRPLLDEETIEQRVAARMARQEIFSRWPVPLMSFVMEEAVLRRPIGGRSVLRGQLEHLMLMGEKRSVELQVMPLDREDHAGLSGPFTLMETMDGRRVAYVEVQNVSRLHIDRKPVREIEAQYGIIRAQALTPRESMAFIEKLLGEL</sequence>
<dbReference type="Pfam" id="PF19054">
    <property type="entry name" value="DUF5753"/>
    <property type="match status" value="1"/>
</dbReference>
<feature type="domain" description="HTH cro/C1-type" evidence="2">
    <location>
        <begin position="87"/>
        <end position="140"/>
    </location>
</feature>